<comment type="caution">
    <text evidence="7">The sequence shown here is derived from an EMBL/GenBank/DDBJ whole genome shotgun (WGS) entry which is preliminary data.</text>
</comment>
<evidence type="ECO:0000313" key="7">
    <source>
        <dbReference type="EMBL" id="MFF4218424.1"/>
    </source>
</evidence>
<comment type="similarity">
    <text evidence="1">Belongs to the LysR transcriptional regulatory family.</text>
</comment>
<dbReference type="RefSeq" id="WP_302858860.1">
    <property type="nucleotide sequence ID" value="NZ_JBFAUC010000017.1"/>
</dbReference>
<dbReference type="InterPro" id="IPR036388">
    <property type="entry name" value="WH-like_DNA-bd_sf"/>
</dbReference>
<keyword evidence="8" id="KW-1185">Reference proteome</keyword>
<evidence type="ECO:0000256" key="2">
    <source>
        <dbReference type="ARBA" id="ARBA00023015"/>
    </source>
</evidence>
<dbReference type="SUPFAM" id="SSF53850">
    <property type="entry name" value="Periplasmic binding protein-like II"/>
    <property type="match status" value="1"/>
</dbReference>
<feature type="region of interest" description="Disordered" evidence="5">
    <location>
        <begin position="285"/>
        <end position="307"/>
    </location>
</feature>
<keyword evidence="4" id="KW-0804">Transcription</keyword>
<evidence type="ECO:0000256" key="1">
    <source>
        <dbReference type="ARBA" id="ARBA00009437"/>
    </source>
</evidence>
<evidence type="ECO:0000256" key="3">
    <source>
        <dbReference type="ARBA" id="ARBA00023125"/>
    </source>
</evidence>
<dbReference type="SUPFAM" id="SSF46785">
    <property type="entry name" value="Winged helix' DNA-binding domain"/>
    <property type="match status" value="1"/>
</dbReference>
<dbReference type="InterPro" id="IPR036390">
    <property type="entry name" value="WH_DNA-bd_sf"/>
</dbReference>
<dbReference type="Pfam" id="PF00126">
    <property type="entry name" value="HTH_1"/>
    <property type="match status" value="1"/>
</dbReference>
<dbReference type="Pfam" id="PF03466">
    <property type="entry name" value="LysR_substrate"/>
    <property type="match status" value="1"/>
</dbReference>
<protein>
    <submittedName>
        <fullName evidence="7">LysR family transcriptional regulator</fullName>
    </submittedName>
</protein>
<accession>A0ABW6U0S1</accession>
<dbReference type="PROSITE" id="PS50931">
    <property type="entry name" value="HTH_LYSR"/>
    <property type="match status" value="1"/>
</dbReference>
<proteinExistence type="inferred from homology"/>
<dbReference type="Proteomes" id="UP001602123">
    <property type="component" value="Unassembled WGS sequence"/>
</dbReference>
<feature type="compositionally biased region" description="Basic and acidic residues" evidence="5">
    <location>
        <begin position="290"/>
        <end position="307"/>
    </location>
</feature>
<name>A0ABW6U0S1_9ACTN</name>
<evidence type="ECO:0000256" key="5">
    <source>
        <dbReference type="SAM" id="MobiDB-lite"/>
    </source>
</evidence>
<evidence type="ECO:0000313" key="8">
    <source>
        <dbReference type="Proteomes" id="UP001602123"/>
    </source>
</evidence>
<dbReference type="Gene3D" id="3.40.190.290">
    <property type="match status" value="1"/>
</dbReference>
<dbReference type="InterPro" id="IPR005119">
    <property type="entry name" value="LysR_subst-bd"/>
</dbReference>
<reference evidence="7 8" key="1">
    <citation type="submission" date="2024-10" db="EMBL/GenBank/DDBJ databases">
        <title>The Natural Products Discovery Center: Release of the First 8490 Sequenced Strains for Exploring Actinobacteria Biosynthetic Diversity.</title>
        <authorList>
            <person name="Kalkreuter E."/>
            <person name="Kautsar S.A."/>
            <person name="Yang D."/>
            <person name="Bader C.D."/>
            <person name="Teijaro C.N."/>
            <person name="Fluegel L."/>
            <person name="Davis C.M."/>
            <person name="Simpson J.R."/>
            <person name="Lauterbach L."/>
            <person name="Steele A.D."/>
            <person name="Gui C."/>
            <person name="Meng S."/>
            <person name="Li G."/>
            <person name="Viehrig K."/>
            <person name="Ye F."/>
            <person name="Su P."/>
            <person name="Kiefer A.F."/>
            <person name="Nichols A."/>
            <person name="Cepeda A.J."/>
            <person name="Yan W."/>
            <person name="Fan B."/>
            <person name="Jiang Y."/>
            <person name="Adhikari A."/>
            <person name="Zheng C.-J."/>
            <person name="Schuster L."/>
            <person name="Cowan T.M."/>
            <person name="Smanski M.J."/>
            <person name="Chevrette M.G."/>
            <person name="De Carvalho L.P.S."/>
            <person name="Shen B."/>
        </authorList>
    </citation>
    <scope>NUCLEOTIDE SEQUENCE [LARGE SCALE GENOMIC DNA]</scope>
    <source>
        <strain evidence="7 8">NPDC001650</strain>
    </source>
</reference>
<dbReference type="EMBL" id="JBIAUT010000006">
    <property type="protein sequence ID" value="MFF4218424.1"/>
    <property type="molecule type" value="Genomic_DNA"/>
</dbReference>
<dbReference type="PANTHER" id="PTHR30346">
    <property type="entry name" value="TRANSCRIPTIONAL DUAL REGULATOR HCAR-RELATED"/>
    <property type="match status" value="1"/>
</dbReference>
<sequence length="307" mass="32763">MELQQMRYVIAVAETGGFTRAAERCHVVQSALSHQIARLEKDLGTRLFDRTSRSVRLTAAGEAFVPVARQAVEAADRARAEVEAATGVVRGRLAVGAISTVAAVDLADVLGRFRAGYPEVRISLRMGMSEELIEGVRQGALDVAFIGLVPGTRPKGVRVKKMAHGELVAVVAPEHPLAGTEQTDLQRLAEESFVDFPTGSAARRQRDAAFEAAGLTAEAPFEITSVESLAKLVRANLGIGMVPEAVAGELRGLHVLRVRNAPTREELLVWNSLGPSPAAAAFLSGLGIDPSERSQRSGRSERSERSA</sequence>
<dbReference type="InterPro" id="IPR000847">
    <property type="entry name" value="LysR_HTH_N"/>
</dbReference>
<dbReference type="PANTHER" id="PTHR30346:SF30">
    <property type="entry name" value="SMALL NEUTRAL PROTEASE REGULATORY PROTEIN"/>
    <property type="match status" value="1"/>
</dbReference>
<keyword evidence="2" id="KW-0805">Transcription regulation</keyword>
<evidence type="ECO:0000259" key="6">
    <source>
        <dbReference type="PROSITE" id="PS50931"/>
    </source>
</evidence>
<gene>
    <name evidence="7" type="ORF">ACFYZM_19360</name>
</gene>
<dbReference type="Gene3D" id="1.10.10.10">
    <property type="entry name" value="Winged helix-like DNA-binding domain superfamily/Winged helix DNA-binding domain"/>
    <property type="match status" value="1"/>
</dbReference>
<dbReference type="PRINTS" id="PR00039">
    <property type="entry name" value="HTHLYSR"/>
</dbReference>
<evidence type="ECO:0000256" key="4">
    <source>
        <dbReference type="ARBA" id="ARBA00023163"/>
    </source>
</evidence>
<organism evidence="7 8">
    <name type="scientific">Streptomyces nondiastaticus</name>
    <dbReference type="NCBI Taxonomy" id="3154512"/>
    <lineage>
        <taxon>Bacteria</taxon>
        <taxon>Bacillati</taxon>
        <taxon>Actinomycetota</taxon>
        <taxon>Actinomycetes</taxon>
        <taxon>Kitasatosporales</taxon>
        <taxon>Streptomycetaceae</taxon>
        <taxon>Streptomyces</taxon>
    </lineage>
</organism>
<feature type="domain" description="HTH lysR-type" evidence="6">
    <location>
        <begin position="1"/>
        <end position="58"/>
    </location>
</feature>
<dbReference type="CDD" id="cd08436">
    <property type="entry name" value="PBP2_LTTR_like_3"/>
    <property type="match status" value="1"/>
</dbReference>
<keyword evidence="3" id="KW-0238">DNA-binding</keyword>